<proteinExistence type="predicted"/>
<dbReference type="AlphaFoldDB" id="I7M842"/>
<name>I7M842_TETTS</name>
<dbReference type="InParanoid" id="I7M842"/>
<protein>
    <submittedName>
        <fullName evidence="1">Uncharacterized protein</fullName>
    </submittedName>
</protein>
<dbReference type="KEGG" id="tet:TTHERM_00476620"/>
<dbReference type="Proteomes" id="UP000009168">
    <property type="component" value="Unassembled WGS sequence"/>
</dbReference>
<dbReference type="GeneID" id="7832491"/>
<dbReference type="RefSeq" id="XP_001017370.2">
    <property type="nucleotide sequence ID" value="XM_001017370.2"/>
</dbReference>
<accession>I7M842</accession>
<evidence type="ECO:0000313" key="2">
    <source>
        <dbReference type="Proteomes" id="UP000009168"/>
    </source>
</evidence>
<sequence length="72" mass="8493">MVIIQLKIFIKKYKIQILSDKLLMYHATSIVNQTIEPYSLNINLQNTKKKMGGIKQQEKFKVRNLCELNLQI</sequence>
<evidence type="ECO:0000313" key="1">
    <source>
        <dbReference type="EMBL" id="EAR97125.2"/>
    </source>
</evidence>
<reference evidence="2" key="1">
    <citation type="journal article" date="2006" name="PLoS Biol.">
        <title>Macronuclear genome sequence of the ciliate Tetrahymena thermophila, a model eukaryote.</title>
        <authorList>
            <person name="Eisen J.A."/>
            <person name="Coyne R.S."/>
            <person name="Wu M."/>
            <person name="Wu D."/>
            <person name="Thiagarajan M."/>
            <person name="Wortman J.R."/>
            <person name="Badger J.H."/>
            <person name="Ren Q."/>
            <person name="Amedeo P."/>
            <person name="Jones K.M."/>
            <person name="Tallon L.J."/>
            <person name="Delcher A.L."/>
            <person name="Salzberg S.L."/>
            <person name="Silva J.C."/>
            <person name="Haas B.J."/>
            <person name="Majoros W.H."/>
            <person name="Farzad M."/>
            <person name="Carlton J.M."/>
            <person name="Smith R.K. Jr."/>
            <person name="Garg J."/>
            <person name="Pearlman R.E."/>
            <person name="Karrer K.M."/>
            <person name="Sun L."/>
            <person name="Manning G."/>
            <person name="Elde N.C."/>
            <person name="Turkewitz A.P."/>
            <person name="Asai D.J."/>
            <person name="Wilkes D.E."/>
            <person name="Wang Y."/>
            <person name="Cai H."/>
            <person name="Collins K."/>
            <person name="Stewart B.A."/>
            <person name="Lee S.R."/>
            <person name="Wilamowska K."/>
            <person name="Weinberg Z."/>
            <person name="Ruzzo W.L."/>
            <person name="Wloga D."/>
            <person name="Gaertig J."/>
            <person name="Frankel J."/>
            <person name="Tsao C.-C."/>
            <person name="Gorovsky M.A."/>
            <person name="Keeling P.J."/>
            <person name="Waller R.F."/>
            <person name="Patron N.J."/>
            <person name="Cherry J.M."/>
            <person name="Stover N.A."/>
            <person name="Krieger C.J."/>
            <person name="del Toro C."/>
            <person name="Ryder H.F."/>
            <person name="Williamson S.C."/>
            <person name="Barbeau R.A."/>
            <person name="Hamilton E.P."/>
            <person name="Orias E."/>
        </authorList>
    </citation>
    <scope>NUCLEOTIDE SEQUENCE [LARGE SCALE GENOMIC DNA]</scope>
    <source>
        <strain evidence="2">SB210</strain>
    </source>
</reference>
<organism evidence="1 2">
    <name type="scientific">Tetrahymena thermophila (strain SB210)</name>
    <dbReference type="NCBI Taxonomy" id="312017"/>
    <lineage>
        <taxon>Eukaryota</taxon>
        <taxon>Sar</taxon>
        <taxon>Alveolata</taxon>
        <taxon>Ciliophora</taxon>
        <taxon>Intramacronucleata</taxon>
        <taxon>Oligohymenophorea</taxon>
        <taxon>Hymenostomatida</taxon>
        <taxon>Tetrahymenina</taxon>
        <taxon>Tetrahymenidae</taxon>
        <taxon>Tetrahymena</taxon>
    </lineage>
</organism>
<gene>
    <name evidence="1" type="ORF">TTHERM_00476620</name>
</gene>
<keyword evidence="2" id="KW-1185">Reference proteome</keyword>
<dbReference type="EMBL" id="GG662667">
    <property type="protein sequence ID" value="EAR97125.2"/>
    <property type="molecule type" value="Genomic_DNA"/>
</dbReference>